<organism evidence="1 2">
    <name type="scientific">Vigna unguiculata</name>
    <name type="common">Cowpea</name>
    <dbReference type="NCBI Taxonomy" id="3917"/>
    <lineage>
        <taxon>Eukaryota</taxon>
        <taxon>Viridiplantae</taxon>
        <taxon>Streptophyta</taxon>
        <taxon>Embryophyta</taxon>
        <taxon>Tracheophyta</taxon>
        <taxon>Spermatophyta</taxon>
        <taxon>Magnoliopsida</taxon>
        <taxon>eudicotyledons</taxon>
        <taxon>Gunneridae</taxon>
        <taxon>Pentapetalae</taxon>
        <taxon>rosids</taxon>
        <taxon>fabids</taxon>
        <taxon>Fabales</taxon>
        <taxon>Fabaceae</taxon>
        <taxon>Papilionoideae</taxon>
        <taxon>50 kb inversion clade</taxon>
        <taxon>NPAAA clade</taxon>
        <taxon>indigoferoid/millettioid clade</taxon>
        <taxon>Phaseoleae</taxon>
        <taxon>Vigna</taxon>
    </lineage>
</organism>
<proteinExistence type="predicted"/>
<dbReference type="EMBL" id="CP039345">
    <property type="protein sequence ID" value="QCD79680.1"/>
    <property type="molecule type" value="Genomic_DNA"/>
</dbReference>
<sequence>MLEVTDTPSIPLFCHPLYLVISNTFAFSLTSPNTLHDSLTIISKPYHWKHLLSNTLEILALSHSQVVFVKVRLTVGLTWLSAIGIVRFRREGEDDLRLMPRARASLIEKSTEEEMECHLFQA</sequence>
<reference evidence="1 2" key="1">
    <citation type="submission" date="2019-04" db="EMBL/GenBank/DDBJ databases">
        <title>An improved genome assembly and genetic linkage map for asparagus bean, Vigna unguiculata ssp. sesquipedialis.</title>
        <authorList>
            <person name="Xia Q."/>
            <person name="Zhang R."/>
            <person name="Dong Y."/>
        </authorList>
    </citation>
    <scope>NUCLEOTIDE SEQUENCE [LARGE SCALE GENOMIC DNA]</scope>
    <source>
        <tissue evidence="1">Leaf</tissue>
    </source>
</reference>
<protein>
    <submittedName>
        <fullName evidence="1">Uncharacterized protein</fullName>
    </submittedName>
</protein>
<evidence type="ECO:0000313" key="2">
    <source>
        <dbReference type="Proteomes" id="UP000501690"/>
    </source>
</evidence>
<evidence type="ECO:0000313" key="1">
    <source>
        <dbReference type="EMBL" id="QCD79680.1"/>
    </source>
</evidence>
<dbReference type="Proteomes" id="UP000501690">
    <property type="component" value="Linkage Group LG1"/>
</dbReference>
<keyword evidence="2" id="KW-1185">Reference proteome</keyword>
<accession>A0A4D6KSK0</accession>
<dbReference type="AlphaFoldDB" id="A0A4D6KSK0"/>
<name>A0A4D6KSK0_VIGUN</name>
<gene>
    <name evidence="1" type="ORF">DEO72_LG1g3327</name>
</gene>